<reference evidence="2 4" key="1">
    <citation type="submission" date="2011-10" db="EMBL/GenBank/DDBJ databases">
        <authorList>
            <person name="Quillaguamn J."/>
            <person name="Guzmn D."/>
            <person name="Balderrama-Subieta A."/>
            <person name="Cardona-Ortuo C."/>
            <person name="Guevara-Martnez M."/>
            <person name="Callisaya-Quispe N."/>
        </authorList>
    </citation>
    <scope>NUCLEOTIDE SEQUENCE [LARGE SCALE GENOMIC DNA]</scope>
    <source>
        <strain evidence="2 4">LC1</strain>
    </source>
</reference>
<keyword evidence="5" id="KW-1185">Reference proteome</keyword>
<dbReference type="Proteomes" id="UP000216538">
    <property type="component" value="Unassembled WGS sequence"/>
</dbReference>
<dbReference type="EMBL" id="JH393259">
    <property type="protein sequence ID" value="EHJ91981.1"/>
    <property type="molecule type" value="Genomic_DNA"/>
</dbReference>
<dbReference type="InterPro" id="IPR051604">
    <property type="entry name" value="Ergot_Alk_Oxidoreductase"/>
</dbReference>
<dbReference type="InterPro" id="IPR036291">
    <property type="entry name" value="NAD(P)-bd_dom_sf"/>
</dbReference>
<dbReference type="PANTHER" id="PTHR43162">
    <property type="match status" value="1"/>
</dbReference>
<dbReference type="InterPro" id="IPR008030">
    <property type="entry name" value="NmrA-like"/>
</dbReference>
<feature type="domain" description="NmrA-like" evidence="1">
    <location>
        <begin position="27"/>
        <end position="269"/>
    </location>
</feature>
<evidence type="ECO:0000313" key="2">
    <source>
        <dbReference type="EMBL" id="EHJ91981.1"/>
    </source>
</evidence>
<name>A0A265DV49_9GAMM</name>
<evidence type="ECO:0000313" key="3">
    <source>
        <dbReference type="EMBL" id="OZT73201.1"/>
    </source>
</evidence>
<organism evidence="2 4">
    <name type="scientific">Vreelandella boliviensis LC1</name>
    <dbReference type="NCBI Taxonomy" id="1072583"/>
    <lineage>
        <taxon>Bacteria</taxon>
        <taxon>Pseudomonadati</taxon>
        <taxon>Pseudomonadota</taxon>
        <taxon>Gammaproteobacteria</taxon>
        <taxon>Oceanospirillales</taxon>
        <taxon>Halomonadaceae</taxon>
        <taxon>Vreelandella</taxon>
    </lineage>
</organism>
<sequence>MDCIAFLKPNPSRFLTRRGMMSTTELYVVTGATGRTGSAAAKTLLDAGKRLRVVVRDEPKGEVWAALGAEVAVADFSDSSDLCKAFSGADGAYIVSPQQYSSEDLFSQAELMAHSIAEAAKVAKLPKLVALSSIGAEQPEGTGWIAMNRMLEESLSDTGLPVTFLRAAYFMENWGSLVKMAVHQYQLPSFLSPLNQKFPMIATADIGRIAAEALCENWEGVRIIDLEGPVRYSPKDIAEHLSLKLGEAIQPASIPESDWAQSIAGQGFSSAAISGFIEMTQGINSGHIAFHDRLNVERRTGTVKLDAVIDALAVG</sequence>
<protein>
    <submittedName>
        <fullName evidence="3">Epimerase</fullName>
    </submittedName>
    <submittedName>
        <fullName evidence="2">Prestalk A differentiation protein A</fullName>
    </submittedName>
</protein>
<reference evidence="3 5" key="2">
    <citation type="submission" date="2017-07" db="EMBL/GenBank/DDBJ databases">
        <title>Shotgun whole genome sequences of three halophilic bacterial isolates.</title>
        <authorList>
            <person name="Pozzo T."/>
            <person name="Higdon S.M."/>
            <person name="Quillaguaman J."/>
        </authorList>
    </citation>
    <scope>NUCLEOTIDE SEQUENCE [LARGE SCALE GENOMIC DNA]</scope>
    <source>
        <strain evidence="3 5">LC1</strain>
    </source>
</reference>
<dbReference type="EMBL" id="NPEY01000013">
    <property type="protein sequence ID" value="OZT73201.1"/>
    <property type="molecule type" value="Genomic_DNA"/>
</dbReference>
<evidence type="ECO:0000313" key="5">
    <source>
        <dbReference type="Proteomes" id="UP000216538"/>
    </source>
</evidence>
<dbReference type="STRING" id="1072583.KUC_3541"/>
<dbReference type="Gene3D" id="3.40.50.720">
    <property type="entry name" value="NAD(P)-binding Rossmann-like Domain"/>
    <property type="match status" value="1"/>
</dbReference>
<dbReference type="Proteomes" id="UP000005756">
    <property type="component" value="Unassembled WGS sequence"/>
</dbReference>
<accession>A0A265DV49</accession>
<dbReference type="Gene3D" id="3.90.25.10">
    <property type="entry name" value="UDP-galactose 4-epimerase, domain 1"/>
    <property type="match status" value="1"/>
</dbReference>
<proteinExistence type="predicted"/>
<evidence type="ECO:0000259" key="1">
    <source>
        <dbReference type="Pfam" id="PF05368"/>
    </source>
</evidence>
<dbReference type="SUPFAM" id="SSF51735">
    <property type="entry name" value="NAD(P)-binding Rossmann-fold domains"/>
    <property type="match status" value="1"/>
</dbReference>
<evidence type="ECO:0000313" key="4">
    <source>
        <dbReference type="Proteomes" id="UP000005756"/>
    </source>
</evidence>
<dbReference type="AlphaFoldDB" id="A0A265DV49"/>
<gene>
    <name evidence="3" type="ORF">CE457_15895</name>
    <name evidence="2" type="ORF">KUC_3541</name>
</gene>
<dbReference type="PANTHER" id="PTHR43162:SF1">
    <property type="entry name" value="PRESTALK A DIFFERENTIATION PROTEIN A"/>
    <property type="match status" value="1"/>
</dbReference>
<dbReference type="Pfam" id="PF05368">
    <property type="entry name" value="NmrA"/>
    <property type="match status" value="1"/>
</dbReference>